<dbReference type="Gene3D" id="1.10.287.470">
    <property type="entry name" value="Helix hairpin bin"/>
    <property type="match status" value="1"/>
</dbReference>
<dbReference type="NCBIfam" id="TIGR01730">
    <property type="entry name" value="RND_mfp"/>
    <property type="match status" value="1"/>
</dbReference>
<keyword evidence="3" id="KW-0175">Coiled coil</keyword>
<evidence type="ECO:0000256" key="4">
    <source>
        <dbReference type="SAM" id="MobiDB-lite"/>
    </source>
</evidence>
<reference evidence="6 7" key="1">
    <citation type="submission" date="2024-04" db="EMBL/GenBank/DDBJ databases">
        <title>Complete genome sequence of Nguyenibacter vanlangesis HBCM-1154, a strain capable of nitrogen fixation, IAA production, and phosphorus solubilization isolated from sugarcane soil.</title>
        <authorList>
            <person name="MY HANH P."/>
        </authorList>
    </citation>
    <scope>NUCLEOTIDE SEQUENCE [LARGE SCALE GENOMIC DNA]</scope>
    <source>
        <strain evidence="6 7">HBCM 1154</strain>
    </source>
</reference>
<feature type="domain" description="Multidrug resistance protein MdtA-like C-terminal permuted SH3" evidence="5">
    <location>
        <begin position="384"/>
        <end position="442"/>
    </location>
</feature>
<organism evidence="6 7">
    <name type="scientific">Nguyenibacter vanlangensis</name>
    <dbReference type="NCBI Taxonomy" id="1216886"/>
    <lineage>
        <taxon>Bacteria</taxon>
        <taxon>Pseudomonadati</taxon>
        <taxon>Pseudomonadota</taxon>
        <taxon>Alphaproteobacteria</taxon>
        <taxon>Acetobacterales</taxon>
        <taxon>Acetobacteraceae</taxon>
        <taxon>Nguyenibacter</taxon>
    </lineage>
</organism>
<dbReference type="Gene3D" id="2.40.420.20">
    <property type="match status" value="1"/>
</dbReference>
<comment type="subcellular location">
    <subcellularLocation>
        <location evidence="1">Cell envelope</location>
    </subcellularLocation>
</comment>
<evidence type="ECO:0000313" key="7">
    <source>
        <dbReference type="Proteomes" id="UP001449795"/>
    </source>
</evidence>
<evidence type="ECO:0000256" key="1">
    <source>
        <dbReference type="ARBA" id="ARBA00004196"/>
    </source>
</evidence>
<dbReference type="EMBL" id="CP152276">
    <property type="protein sequence ID" value="XAE44878.1"/>
    <property type="molecule type" value="Genomic_DNA"/>
</dbReference>
<gene>
    <name evidence="6" type="ORF">AAC691_10880</name>
</gene>
<accession>A0ABZ3DBA5</accession>
<feature type="compositionally biased region" description="Low complexity" evidence="4">
    <location>
        <begin position="1"/>
        <end position="39"/>
    </location>
</feature>
<dbReference type="Gene3D" id="2.40.30.170">
    <property type="match status" value="1"/>
</dbReference>
<proteinExistence type="inferred from homology"/>
<dbReference type="Gene3D" id="2.40.50.100">
    <property type="match status" value="1"/>
</dbReference>
<evidence type="ECO:0000256" key="3">
    <source>
        <dbReference type="ARBA" id="ARBA00023054"/>
    </source>
</evidence>
<dbReference type="RefSeq" id="WP_342630071.1">
    <property type="nucleotide sequence ID" value="NZ_CP152276.1"/>
</dbReference>
<keyword evidence="7" id="KW-1185">Reference proteome</keyword>
<name>A0ABZ3DBA5_9PROT</name>
<dbReference type="InterPro" id="IPR006143">
    <property type="entry name" value="RND_pump_MFP"/>
</dbReference>
<evidence type="ECO:0000256" key="2">
    <source>
        <dbReference type="ARBA" id="ARBA00009477"/>
    </source>
</evidence>
<dbReference type="PANTHER" id="PTHR32347">
    <property type="entry name" value="EFFLUX SYSTEM COMPONENT YKNX-RELATED"/>
    <property type="match status" value="1"/>
</dbReference>
<dbReference type="PANTHER" id="PTHR32347:SF23">
    <property type="entry name" value="BLL5650 PROTEIN"/>
    <property type="match status" value="1"/>
</dbReference>
<dbReference type="Pfam" id="PF25967">
    <property type="entry name" value="RND-MFP_C"/>
    <property type="match status" value="1"/>
</dbReference>
<dbReference type="InterPro" id="IPR050465">
    <property type="entry name" value="UPF0194_transport"/>
</dbReference>
<comment type="similarity">
    <text evidence="2">Belongs to the membrane fusion protein (MFP) (TC 8.A.1) family.</text>
</comment>
<dbReference type="Proteomes" id="UP001449795">
    <property type="component" value="Chromosome"/>
</dbReference>
<evidence type="ECO:0000259" key="5">
    <source>
        <dbReference type="Pfam" id="PF25967"/>
    </source>
</evidence>
<evidence type="ECO:0000313" key="6">
    <source>
        <dbReference type="EMBL" id="XAE44878.1"/>
    </source>
</evidence>
<protein>
    <submittedName>
        <fullName evidence="6">Efflux RND transporter periplasmic adaptor subunit</fullName>
    </submittedName>
</protein>
<sequence length="456" mass="48311">MPDSVAPSSASPSGASTRPARAAAAAEPASSPGRAPGAGMDRRVAPSRMRRLRPYLRYGAGVLVLAAGLAAWRLVPASGSLAVAQDDLAIDTVHVQPFLDYLPVRATVAPLHVTFLGAVQGGQVASVAVPDGILVHPGDVLARLTNPQLELDVSTREAAIAGQLGDLSAQRLALQQSQTGEDGTIAEASYNLLKAGHELAIRRQLLAQGFESDANVKTFADEDAYYAGRLALLRAARQKDRAVAQAQARELDGTAERLRHTLAAVEDSLSSLTLRAPVAGRLTNFTLQPGQTLKAGDPIGQIDSEGAWRLDADIDEFYLARVAVGEHGIAQIDGHDVPFTVARVHPQITTGQFRAELTFDTTPPAVLRRGESVECRLTLGRTRQALIAPNGAWLDGSGGNSVFVVSADGHHATRRAISVGGRNPEQVEITAGLRDGERIVTSAYTNFHDFNQLLIR</sequence>
<dbReference type="InterPro" id="IPR058627">
    <property type="entry name" value="MdtA-like_C"/>
</dbReference>
<feature type="region of interest" description="Disordered" evidence="4">
    <location>
        <begin position="1"/>
        <end position="44"/>
    </location>
</feature>